<name>A0AAN7Z0T6_9MYCE</name>
<feature type="coiled-coil region" evidence="1">
    <location>
        <begin position="42"/>
        <end position="69"/>
    </location>
</feature>
<accession>A0AAN7Z0T6</accession>
<sequence>MDKKEKLYKQLSIDGINFEQLKKLKVEEYVEFQYNHQIELLNKYTEIKIQEIQSHKEKLKRELIEQQKNQKN</sequence>
<evidence type="ECO:0000313" key="3">
    <source>
        <dbReference type="Proteomes" id="UP001344447"/>
    </source>
</evidence>
<dbReference type="Proteomes" id="UP001344447">
    <property type="component" value="Unassembled WGS sequence"/>
</dbReference>
<keyword evidence="1" id="KW-0175">Coiled coil</keyword>
<proteinExistence type="predicted"/>
<keyword evidence="3" id="KW-1185">Reference proteome</keyword>
<dbReference type="AlphaFoldDB" id="A0AAN7Z0T6"/>
<organism evidence="2 3">
    <name type="scientific">Dictyostelium firmibasis</name>
    <dbReference type="NCBI Taxonomy" id="79012"/>
    <lineage>
        <taxon>Eukaryota</taxon>
        <taxon>Amoebozoa</taxon>
        <taxon>Evosea</taxon>
        <taxon>Eumycetozoa</taxon>
        <taxon>Dictyostelia</taxon>
        <taxon>Dictyosteliales</taxon>
        <taxon>Dictyosteliaceae</taxon>
        <taxon>Dictyostelium</taxon>
    </lineage>
</organism>
<gene>
    <name evidence="2" type="ORF">RB653_009624</name>
</gene>
<reference evidence="2 3" key="1">
    <citation type="submission" date="2023-11" db="EMBL/GenBank/DDBJ databases">
        <title>Dfirmibasis_genome.</title>
        <authorList>
            <person name="Edelbroek B."/>
            <person name="Kjellin J."/>
            <person name="Jerlstrom-Hultqvist J."/>
            <person name="Soderbom F."/>
        </authorList>
    </citation>
    <scope>NUCLEOTIDE SEQUENCE [LARGE SCALE GENOMIC DNA]</scope>
    <source>
        <strain evidence="2 3">TNS-C-14</strain>
    </source>
</reference>
<dbReference type="EMBL" id="JAVFKY010000003">
    <property type="protein sequence ID" value="KAK5579935.1"/>
    <property type="molecule type" value="Genomic_DNA"/>
</dbReference>
<protein>
    <submittedName>
        <fullName evidence="2">Uncharacterized protein</fullName>
    </submittedName>
</protein>
<evidence type="ECO:0000256" key="1">
    <source>
        <dbReference type="SAM" id="Coils"/>
    </source>
</evidence>
<comment type="caution">
    <text evidence="2">The sequence shown here is derived from an EMBL/GenBank/DDBJ whole genome shotgun (WGS) entry which is preliminary data.</text>
</comment>
<evidence type="ECO:0000313" key="2">
    <source>
        <dbReference type="EMBL" id="KAK5579935.1"/>
    </source>
</evidence>